<reference evidence="2" key="1">
    <citation type="journal article" date="2020" name="Fungal Divers.">
        <title>Resolving the Mortierellaceae phylogeny through synthesis of multi-gene phylogenetics and phylogenomics.</title>
        <authorList>
            <person name="Vandepol N."/>
            <person name="Liber J."/>
            <person name="Desiro A."/>
            <person name="Na H."/>
            <person name="Kennedy M."/>
            <person name="Barry K."/>
            <person name="Grigoriev I.V."/>
            <person name="Miller A.N."/>
            <person name="O'Donnell K."/>
            <person name="Stajich J.E."/>
            <person name="Bonito G."/>
        </authorList>
    </citation>
    <scope>NUCLEOTIDE SEQUENCE</scope>
    <source>
        <strain evidence="2">MES-2147</strain>
    </source>
</reference>
<feature type="compositionally biased region" description="Polar residues" evidence="1">
    <location>
        <begin position="9"/>
        <end position="20"/>
    </location>
</feature>
<feature type="compositionally biased region" description="Low complexity" evidence="1">
    <location>
        <begin position="172"/>
        <end position="199"/>
    </location>
</feature>
<dbReference type="OrthoDB" id="2450059at2759"/>
<dbReference type="Proteomes" id="UP000749646">
    <property type="component" value="Unassembled WGS sequence"/>
</dbReference>
<name>A0A9P6ISX3_9FUNG</name>
<accession>A0A9P6ISX3</accession>
<comment type="caution">
    <text evidence="2">The sequence shown here is derived from an EMBL/GenBank/DDBJ whole genome shotgun (WGS) entry which is preliminary data.</text>
</comment>
<gene>
    <name evidence="2" type="ORF">BGZ65_011456</name>
</gene>
<feature type="region of interest" description="Disordered" evidence="1">
    <location>
        <begin position="1"/>
        <end position="120"/>
    </location>
</feature>
<proteinExistence type="predicted"/>
<keyword evidence="3" id="KW-1185">Reference proteome</keyword>
<evidence type="ECO:0000313" key="3">
    <source>
        <dbReference type="Proteomes" id="UP000749646"/>
    </source>
</evidence>
<feature type="compositionally biased region" description="Pro residues" evidence="1">
    <location>
        <begin position="232"/>
        <end position="246"/>
    </location>
</feature>
<organism evidence="2 3">
    <name type="scientific">Modicella reniformis</name>
    <dbReference type="NCBI Taxonomy" id="1440133"/>
    <lineage>
        <taxon>Eukaryota</taxon>
        <taxon>Fungi</taxon>
        <taxon>Fungi incertae sedis</taxon>
        <taxon>Mucoromycota</taxon>
        <taxon>Mortierellomycotina</taxon>
        <taxon>Mortierellomycetes</taxon>
        <taxon>Mortierellales</taxon>
        <taxon>Mortierellaceae</taxon>
        <taxon>Modicella</taxon>
    </lineage>
</organism>
<feature type="non-terminal residue" evidence="2">
    <location>
        <position position="1"/>
    </location>
</feature>
<feature type="compositionally biased region" description="Polar residues" evidence="1">
    <location>
        <begin position="75"/>
        <end position="84"/>
    </location>
</feature>
<feature type="region of interest" description="Disordered" evidence="1">
    <location>
        <begin position="155"/>
        <end position="249"/>
    </location>
</feature>
<evidence type="ECO:0000256" key="1">
    <source>
        <dbReference type="SAM" id="MobiDB-lite"/>
    </source>
</evidence>
<feature type="compositionally biased region" description="Polar residues" evidence="1">
    <location>
        <begin position="209"/>
        <end position="220"/>
    </location>
</feature>
<protein>
    <submittedName>
        <fullName evidence="2">Uncharacterized protein</fullName>
    </submittedName>
</protein>
<dbReference type="AlphaFoldDB" id="A0A9P6ISX3"/>
<feature type="non-terminal residue" evidence="2">
    <location>
        <position position="447"/>
    </location>
</feature>
<feature type="compositionally biased region" description="Basic residues" evidence="1">
    <location>
        <begin position="389"/>
        <end position="399"/>
    </location>
</feature>
<feature type="region of interest" description="Disordered" evidence="1">
    <location>
        <begin position="389"/>
        <end position="426"/>
    </location>
</feature>
<sequence length="447" mass="48453">SQYTDDLESQQHSQVRQDSGVSEKGRTLVPLQRPTRPPYPSVGVESLSYSSTASAPIQAPTFPSPTPRPPKLHSNRSSFSADEQTPSEKDTTKSHRFPRQKSSQPATLPSIPSAALVASPPSKRYQYTSAMDHQQRAKLSENGIQAGDFYIDMLDFVEDTEEHSSQPKQPGSTDTSSSAPTAASHSSISTPSSSPSQTPTRRRSLVDSPRTSNVGTTSPRTSKEARRFIQNFPPPPPPPSIPPPAIPEDASSEIQGIRISRSRALTAPSTGKGTQVYIWGSAPPSPTLKIRRPGFSPTSSTKNLIILPPSSPPPAYISVQQSRELHHNFYHQRTQSSVLASSAFVETLNQFCEPLPLPSSVSSRSGGTQMQSLPIILHSPQKNMPSRPILRHHHSHHGTVKTNDSEKNSAAATPPRMESTPLSDLSAQIMQTIQALREAEDAPGRNS</sequence>
<dbReference type="EMBL" id="JAAAHW010008196">
    <property type="protein sequence ID" value="KAF9944891.1"/>
    <property type="molecule type" value="Genomic_DNA"/>
</dbReference>
<evidence type="ECO:0000313" key="2">
    <source>
        <dbReference type="EMBL" id="KAF9944891.1"/>
    </source>
</evidence>